<accession>A0ABP5UB36</accession>
<reference evidence="2" key="1">
    <citation type="journal article" date="2019" name="Int. J. Syst. Evol. Microbiol.">
        <title>The Global Catalogue of Microorganisms (GCM) 10K type strain sequencing project: providing services to taxonomists for standard genome sequencing and annotation.</title>
        <authorList>
            <consortium name="The Broad Institute Genomics Platform"/>
            <consortium name="The Broad Institute Genome Sequencing Center for Infectious Disease"/>
            <person name="Wu L."/>
            <person name="Ma J."/>
        </authorList>
    </citation>
    <scope>NUCLEOTIDE SEQUENCE [LARGE SCALE GENOMIC DNA]</scope>
    <source>
        <strain evidence="2">JCM 3272</strain>
    </source>
</reference>
<dbReference type="EMBL" id="BAAARV010000074">
    <property type="protein sequence ID" value="GAA2373057.1"/>
    <property type="molecule type" value="Genomic_DNA"/>
</dbReference>
<gene>
    <name evidence="1" type="ORF">GCM10010170_075600</name>
</gene>
<sequence>MRTTAVLAPPFRLDDAARDRLHGLGISVRGDGAHPEVRGEPAAGELPDLAGAIRFGAAHDALAVVVGGGRDAPAWRTGGAGGLAAATEASAELANSRLLMVVVIPATVAPRPGPVAVLSPGGSVSTHELYVGAALAAASGRRVEHVNGRGAAASAAQSGVPARAGLRAAVMQWRERAEPRPERSLHKLSVRPAVIVMAVPPGSAEAPAVIAAHPDADVVLVFDAVHARHGAEVARQVASLIELAVGVGQGASAARPAPPPPAPPSVASPAVRASDVIHIRLTDTALELTNRTCERVRLRVTLGSAAAPGEPLAAFEMLLRPQERHAEPITAAPAMAELTPPTAVLRHWSHGSAEVYEGGERRILRVEASVLDPDDRVRATRTYDATNGLDFSVTARDLETLLGRRAELFAEVRPRAVPAPARDVLAALESALRVGATALAVLDRP</sequence>
<keyword evidence="2" id="KW-1185">Reference proteome</keyword>
<protein>
    <submittedName>
        <fullName evidence="1">Uncharacterized protein</fullName>
    </submittedName>
</protein>
<proteinExistence type="predicted"/>
<comment type="caution">
    <text evidence="1">The sequence shown here is derived from an EMBL/GenBank/DDBJ whole genome shotgun (WGS) entry which is preliminary data.</text>
</comment>
<dbReference type="RefSeq" id="WP_344617425.1">
    <property type="nucleotide sequence ID" value="NZ_BAAARV010000074.1"/>
</dbReference>
<organism evidence="1 2">
    <name type="scientific">Dactylosporangium salmoneum</name>
    <dbReference type="NCBI Taxonomy" id="53361"/>
    <lineage>
        <taxon>Bacteria</taxon>
        <taxon>Bacillati</taxon>
        <taxon>Actinomycetota</taxon>
        <taxon>Actinomycetes</taxon>
        <taxon>Micromonosporales</taxon>
        <taxon>Micromonosporaceae</taxon>
        <taxon>Dactylosporangium</taxon>
    </lineage>
</organism>
<name>A0ABP5UB36_9ACTN</name>
<evidence type="ECO:0000313" key="2">
    <source>
        <dbReference type="Proteomes" id="UP001501444"/>
    </source>
</evidence>
<dbReference type="Proteomes" id="UP001501444">
    <property type="component" value="Unassembled WGS sequence"/>
</dbReference>
<evidence type="ECO:0000313" key="1">
    <source>
        <dbReference type="EMBL" id="GAA2373057.1"/>
    </source>
</evidence>